<gene>
    <name evidence="2" type="ORF">C1645_778046</name>
</gene>
<evidence type="ECO:0000256" key="1">
    <source>
        <dbReference type="SAM" id="SignalP"/>
    </source>
</evidence>
<keyword evidence="1" id="KW-0732">Signal</keyword>
<name>A0A397SQB3_9GLOM</name>
<accession>A0A397SQB3</accession>
<comment type="caution">
    <text evidence="2">The sequence shown here is derived from an EMBL/GenBank/DDBJ whole genome shotgun (WGS) entry which is preliminary data.</text>
</comment>
<keyword evidence="3" id="KW-1185">Reference proteome</keyword>
<dbReference type="Proteomes" id="UP000265703">
    <property type="component" value="Unassembled WGS sequence"/>
</dbReference>
<dbReference type="AlphaFoldDB" id="A0A397SQB3"/>
<sequence>MKFLPSLITIYTIYTTLLLTAAPNQACEQNCRDGISLAFCNSYIQEWNPLFDNFTTNLLNNLYKDSNGNIDQVKNATNIAVLNQVNKLKVDFSRSCKDIVQNSIFLYEPKFKGQCQRPLKVIQPKNGVNWTLTDCQNQDYVCGNPPSICHFMDKYVKPRNVGILKEALSGRASVDGDFTGTITIAIEDAVTKSGAFGNDQSRMNTFLGIVTTNLRHELDHFAKDFNDGFCFKTSCDKYDDEIKSILLSFP</sequence>
<evidence type="ECO:0000313" key="3">
    <source>
        <dbReference type="Proteomes" id="UP000265703"/>
    </source>
</evidence>
<organism evidence="2 3">
    <name type="scientific">Glomus cerebriforme</name>
    <dbReference type="NCBI Taxonomy" id="658196"/>
    <lineage>
        <taxon>Eukaryota</taxon>
        <taxon>Fungi</taxon>
        <taxon>Fungi incertae sedis</taxon>
        <taxon>Mucoromycota</taxon>
        <taxon>Glomeromycotina</taxon>
        <taxon>Glomeromycetes</taxon>
        <taxon>Glomerales</taxon>
        <taxon>Glomeraceae</taxon>
        <taxon>Glomus</taxon>
    </lineage>
</organism>
<protein>
    <recommendedName>
        <fullName evidence="4">Lysine-specific metallo-endopeptidase domain-containing protein</fullName>
    </recommendedName>
</protein>
<feature type="signal peptide" evidence="1">
    <location>
        <begin position="1"/>
        <end position="26"/>
    </location>
</feature>
<proteinExistence type="predicted"/>
<dbReference type="OrthoDB" id="2324139at2759"/>
<evidence type="ECO:0008006" key="4">
    <source>
        <dbReference type="Google" id="ProtNLM"/>
    </source>
</evidence>
<feature type="chain" id="PRO_5017226581" description="Lysine-specific metallo-endopeptidase domain-containing protein" evidence="1">
    <location>
        <begin position="27"/>
        <end position="250"/>
    </location>
</feature>
<reference evidence="2 3" key="1">
    <citation type="submission" date="2018-06" db="EMBL/GenBank/DDBJ databases">
        <title>Comparative genomics reveals the genomic features of Rhizophagus irregularis, R. cerebriforme, R. diaphanum and Gigaspora rosea, and their symbiotic lifestyle signature.</title>
        <authorList>
            <person name="Morin E."/>
            <person name="San Clemente H."/>
            <person name="Chen E.C.H."/>
            <person name="De La Providencia I."/>
            <person name="Hainaut M."/>
            <person name="Kuo A."/>
            <person name="Kohler A."/>
            <person name="Murat C."/>
            <person name="Tang N."/>
            <person name="Roy S."/>
            <person name="Loubradou J."/>
            <person name="Henrissat B."/>
            <person name="Grigoriev I.V."/>
            <person name="Corradi N."/>
            <person name="Roux C."/>
            <person name="Martin F.M."/>
        </authorList>
    </citation>
    <scope>NUCLEOTIDE SEQUENCE [LARGE SCALE GENOMIC DNA]</scope>
    <source>
        <strain evidence="2 3">DAOM 227022</strain>
    </source>
</reference>
<dbReference type="EMBL" id="QKYT01000326">
    <property type="protein sequence ID" value="RIA87099.1"/>
    <property type="molecule type" value="Genomic_DNA"/>
</dbReference>
<evidence type="ECO:0000313" key="2">
    <source>
        <dbReference type="EMBL" id="RIA87099.1"/>
    </source>
</evidence>